<evidence type="ECO:0000256" key="3">
    <source>
        <dbReference type="ARBA" id="ARBA00023274"/>
    </source>
</evidence>
<dbReference type="InterPro" id="IPR022669">
    <property type="entry name" value="Ribosomal_uL2_C"/>
</dbReference>
<dbReference type="Pfam" id="PF00181">
    <property type="entry name" value="Ribosomal_L2_N"/>
    <property type="match status" value="1"/>
</dbReference>
<dbReference type="SMART" id="SM01383">
    <property type="entry name" value="Ribosomal_L2"/>
    <property type="match status" value="1"/>
</dbReference>
<dbReference type="Gene3D" id="4.10.950.10">
    <property type="entry name" value="Ribosomal protein L2, domain 3"/>
    <property type="match status" value="1"/>
</dbReference>
<name>A0A2H0RDN5_9BACT</name>
<dbReference type="Pfam" id="PF03947">
    <property type="entry name" value="Ribosomal_L2_C"/>
    <property type="match status" value="1"/>
</dbReference>
<feature type="domain" description="Large ribosomal subunit protein uL2 C-terminal" evidence="7">
    <location>
        <begin position="123"/>
        <end position="252"/>
    </location>
</feature>
<dbReference type="GO" id="GO:0003723">
    <property type="term" value="F:RNA binding"/>
    <property type="evidence" value="ECO:0007669"/>
    <property type="project" value="InterPro"/>
</dbReference>
<dbReference type="FunFam" id="4.10.950.10:FF:000001">
    <property type="entry name" value="50S ribosomal protein L2"/>
    <property type="match status" value="1"/>
</dbReference>
<dbReference type="EMBL" id="PCYI01000027">
    <property type="protein sequence ID" value="PIR44550.1"/>
    <property type="molecule type" value="Genomic_DNA"/>
</dbReference>
<dbReference type="SMART" id="SM01382">
    <property type="entry name" value="Ribosomal_L2_C"/>
    <property type="match status" value="1"/>
</dbReference>
<dbReference type="InterPro" id="IPR022671">
    <property type="entry name" value="Ribosomal_uL2_CS"/>
</dbReference>
<dbReference type="SUPFAM" id="SSF50249">
    <property type="entry name" value="Nucleic acid-binding proteins"/>
    <property type="match status" value="1"/>
</dbReference>
<dbReference type="Proteomes" id="UP000228767">
    <property type="component" value="Unassembled WGS sequence"/>
</dbReference>
<dbReference type="Gene3D" id="2.40.50.140">
    <property type="entry name" value="Nucleic acid-binding proteins"/>
    <property type="match status" value="1"/>
</dbReference>
<dbReference type="FunFam" id="2.30.30.30:FF:000001">
    <property type="entry name" value="50S ribosomal protein L2"/>
    <property type="match status" value="1"/>
</dbReference>
<evidence type="ECO:0000313" key="9">
    <source>
        <dbReference type="EMBL" id="PIR44550.1"/>
    </source>
</evidence>
<dbReference type="PROSITE" id="PS00467">
    <property type="entry name" value="RIBOSOMAL_L2"/>
    <property type="match status" value="1"/>
</dbReference>
<organism evidence="9 10">
    <name type="scientific">Candidatus Vogelbacteria bacterium CG10_big_fil_rev_8_21_14_0_10_51_16</name>
    <dbReference type="NCBI Taxonomy" id="1975045"/>
    <lineage>
        <taxon>Bacteria</taxon>
        <taxon>Candidatus Vogeliibacteriota</taxon>
    </lineage>
</organism>
<dbReference type="InterPro" id="IPR012340">
    <property type="entry name" value="NA-bd_OB-fold"/>
</dbReference>
<evidence type="ECO:0000313" key="10">
    <source>
        <dbReference type="Proteomes" id="UP000228767"/>
    </source>
</evidence>
<dbReference type="PANTHER" id="PTHR13691">
    <property type="entry name" value="RIBOSOMAL PROTEIN L2"/>
    <property type="match status" value="1"/>
</dbReference>
<feature type="domain" description="Large ribosomal subunit protein uL2 RNA-binding" evidence="8">
    <location>
        <begin position="41"/>
        <end position="117"/>
    </location>
</feature>
<dbReference type="GO" id="GO:0016740">
    <property type="term" value="F:transferase activity"/>
    <property type="evidence" value="ECO:0007669"/>
    <property type="project" value="InterPro"/>
</dbReference>
<comment type="similarity">
    <text evidence="1">Belongs to the universal ribosomal protein uL2 family.</text>
</comment>
<protein>
    <recommendedName>
        <fullName evidence="4">Large ribosomal subunit protein uL2</fullName>
    </recommendedName>
    <alternativeName>
        <fullName evidence="5">50S ribosomal protein L2</fullName>
    </alternativeName>
</protein>
<dbReference type="GO" id="GO:0003735">
    <property type="term" value="F:structural constituent of ribosome"/>
    <property type="evidence" value="ECO:0007669"/>
    <property type="project" value="InterPro"/>
</dbReference>
<dbReference type="InterPro" id="IPR005880">
    <property type="entry name" value="Ribosomal_uL2_bac/org-type"/>
</dbReference>
<feature type="compositionally biased region" description="Basic residues" evidence="6">
    <location>
        <begin position="240"/>
        <end position="262"/>
    </location>
</feature>
<feature type="compositionally biased region" description="Polar residues" evidence="6">
    <location>
        <begin position="42"/>
        <end position="52"/>
    </location>
</feature>
<gene>
    <name evidence="9" type="ORF">COV10_04240</name>
</gene>
<dbReference type="SUPFAM" id="SSF50104">
    <property type="entry name" value="Translation proteins SH3-like domain"/>
    <property type="match status" value="1"/>
</dbReference>
<dbReference type="PIRSF" id="PIRSF002158">
    <property type="entry name" value="Ribosomal_L2"/>
    <property type="match status" value="1"/>
</dbReference>
<evidence type="ECO:0000256" key="2">
    <source>
        <dbReference type="ARBA" id="ARBA00022980"/>
    </source>
</evidence>
<accession>A0A2H0RDN5</accession>
<keyword evidence="2 9" id="KW-0689">Ribosomal protein</keyword>
<evidence type="ECO:0000259" key="7">
    <source>
        <dbReference type="SMART" id="SM01382"/>
    </source>
</evidence>
<dbReference type="AlphaFoldDB" id="A0A2H0RDN5"/>
<feature type="region of interest" description="Disordered" evidence="6">
    <location>
        <begin position="29"/>
        <end position="55"/>
    </location>
</feature>
<evidence type="ECO:0000259" key="8">
    <source>
        <dbReference type="SMART" id="SM01383"/>
    </source>
</evidence>
<dbReference type="GO" id="GO:0015934">
    <property type="term" value="C:large ribosomal subunit"/>
    <property type="evidence" value="ECO:0007669"/>
    <property type="project" value="InterPro"/>
</dbReference>
<dbReference type="Gene3D" id="2.30.30.30">
    <property type="match status" value="1"/>
</dbReference>
<dbReference type="InterPro" id="IPR014726">
    <property type="entry name" value="Ribosomal_uL2_dom3"/>
</dbReference>
<evidence type="ECO:0000256" key="5">
    <source>
        <dbReference type="ARBA" id="ARBA00035459"/>
    </source>
</evidence>
<dbReference type="InterPro" id="IPR008991">
    <property type="entry name" value="Translation_prot_SH3-like_sf"/>
</dbReference>
<dbReference type="GO" id="GO:0002181">
    <property type="term" value="P:cytoplasmic translation"/>
    <property type="evidence" value="ECO:0007669"/>
    <property type="project" value="TreeGrafter"/>
</dbReference>
<dbReference type="InterPro" id="IPR014722">
    <property type="entry name" value="Rib_uL2_dom2"/>
</dbReference>
<evidence type="ECO:0000256" key="4">
    <source>
        <dbReference type="ARBA" id="ARBA00035242"/>
    </source>
</evidence>
<reference evidence="9 10" key="1">
    <citation type="submission" date="2017-09" db="EMBL/GenBank/DDBJ databases">
        <title>Depth-based differentiation of microbial function through sediment-hosted aquifers and enrichment of novel symbionts in the deep terrestrial subsurface.</title>
        <authorList>
            <person name="Probst A.J."/>
            <person name="Ladd B."/>
            <person name="Jarett J.K."/>
            <person name="Geller-Mcgrath D.E."/>
            <person name="Sieber C.M."/>
            <person name="Emerson J.B."/>
            <person name="Anantharaman K."/>
            <person name="Thomas B.C."/>
            <person name="Malmstrom R."/>
            <person name="Stieglmeier M."/>
            <person name="Klingl A."/>
            <person name="Woyke T."/>
            <person name="Ryan C.M."/>
            <person name="Banfield J.F."/>
        </authorList>
    </citation>
    <scope>NUCLEOTIDE SEQUENCE [LARGE SCALE GENOMIC DNA]</scope>
    <source>
        <strain evidence="9">CG10_big_fil_rev_8_21_14_0_10_51_16</strain>
    </source>
</reference>
<dbReference type="InterPro" id="IPR022666">
    <property type="entry name" value="Ribosomal_uL2_RNA-bd_dom"/>
</dbReference>
<dbReference type="InterPro" id="IPR002171">
    <property type="entry name" value="Ribosomal_uL2"/>
</dbReference>
<dbReference type="PANTHER" id="PTHR13691:SF5">
    <property type="entry name" value="LARGE RIBOSOMAL SUBUNIT PROTEIN UL2M"/>
    <property type="match status" value="1"/>
</dbReference>
<feature type="region of interest" description="Disordered" evidence="6">
    <location>
        <begin position="217"/>
        <end position="279"/>
    </location>
</feature>
<evidence type="ECO:0000256" key="1">
    <source>
        <dbReference type="ARBA" id="ARBA00005636"/>
    </source>
</evidence>
<evidence type="ECO:0000256" key="6">
    <source>
        <dbReference type="SAM" id="MobiDB-lite"/>
    </source>
</evidence>
<comment type="caution">
    <text evidence="9">The sequence shown here is derived from an EMBL/GenBank/DDBJ whole genome shotgun (WGS) entry which is preliminary data.</text>
</comment>
<dbReference type="NCBIfam" id="TIGR01171">
    <property type="entry name" value="rplB_bact"/>
    <property type="match status" value="1"/>
</dbReference>
<keyword evidence="3" id="KW-0687">Ribonucleoprotein</keyword>
<sequence length="279" mass="31040">MKKRKPTTAGNRQTSHVSYAKFLTVAKPHKPLTSGGKRRGGRNQSGRITVQHQGGGHKRRFRDIDFLYNKYDIPAVVETLEYDPYRTGFIALVCYRDGERRYVLAPHGLKVGDEFVVSDKAEEKPGNRMQLQNITAGTRIFNVELHPRGGAKFARSAGNAVELLGIDGGYATVRMPSSEVRRVNAMCAATIGGVSNEEWSLRSLGKAGRSRWLGIRPTVRGTAMNPVDHPYGGGEGRQGRGTKRPKTRYGKVTGGHKTRSPKKYSNTFMVSRRKNKKRK</sequence>
<proteinExistence type="inferred from homology"/>